<evidence type="ECO:0000313" key="2">
    <source>
        <dbReference type="Proteomes" id="UP001165960"/>
    </source>
</evidence>
<keyword evidence="2" id="KW-1185">Reference proteome</keyword>
<dbReference type="Proteomes" id="UP001165960">
    <property type="component" value="Unassembled WGS sequence"/>
</dbReference>
<reference evidence="1" key="1">
    <citation type="submission" date="2022-04" db="EMBL/GenBank/DDBJ databases">
        <title>Genome of the entomopathogenic fungus Entomophthora muscae.</title>
        <authorList>
            <person name="Elya C."/>
            <person name="Lovett B.R."/>
            <person name="Lee E."/>
            <person name="Macias A.M."/>
            <person name="Hajek A.E."/>
            <person name="De Bivort B.L."/>
            <person name="Kasson M.T."/>
            <person name="De Fine Licht H.H."/>
            <person name="Stajich J.E."/>
        </authorList>
    </citation>
    <scope>NUCLEOTIDE SEQUENCE</scope>
    <source>
        <strain evidence="1">Berkeley</strain>
    </source>
</reference>
<sequence length="293" mass="32704">MIILGAEGESTVDQSVFNQVQVEWEETSVNLPAVVLLLVRFDCLLGMSWIQAVGANLDINKDCIQYQGKEYTYQSLSIPALEENTGRVALYAYNQVVIPPQMFGRIEVVPFSQGQWGGMQVAALAENLVAEVPMYQPSQITGEVDNWKVWNAQSSEISIVPGQRIGKWIPAVKESVKPNKEIAPYSYFLLPFLELTHLIPEGCPLANEFGLLLHKWAQCFSVDKYDVGQTGPEYKIKLLTVKPYKGYVPQRSPAAIAAIREEVKKMLREDLIEESCSTYSAPMVCVPKLDGNI</sequence>
<gene>
    <name evidence="1" type="ORF">DSO57_1021341</name>
</gene>
<protein>
    <submittedName>
        <fullName evidence="1">Uncharacterized protein</fullName>
    </submittedName>
</protein>
<name>A0ACC2SSM2_9FUNG</name>
<comment type="caution">
    <text evidence="1">The sequence shown here is derived from an EMBL/GenBank/DDBJ whole genome shotgun (WGS) entry which is preliminary data.</text>
</comment>
<organism evidence="1 2">
    <name type="scientific">Entomophthora muscae</name>
    <dbReference type="NCBI Taxonomy" id="34485"/>
    <lineage>
        <taxon>Eukaryota</taxon>
        <taxon>Fungi</taxon>
        <taxon>Fungi incertae sedis</taxon>
        <taxon>Zoopagomycota</taxon>
        <taxon>Entomophthoromycotina</taxon>
        <taxon>Entomophthoromycetes</taxon>
        <taxon>Entomophthorales</taxon>
        <taxon>Entomophthoraceae</taxon>
        <taxon>Entomophthora</taxon>
    </lineage>
</organism>
<accession>A0ACC2SSM2</accession>
<proteinExistence type="predicted"/>
<dbReference type="EMBL" id="QTSX02004363">
    <property type="protein sequence ID" value="KAJ9065280.1"/>
    <property type="molecule type" value="Genomic_DNA"/>
</dbReference>
<evidence type="ECO:0000313" key="1">
    <source>
        <dbReference type="EMBL" id="KAJ9065280.1"/>
    </source>
</evidence>